<keyword evidence="8" id="KW-0969">Cilium</keyword>
<evidence type="ECO:0000259" key="7">
    <source>
        <dbReference type="Pfam" id="PF07195"/>
    </source>
</evidence>
<organism evidence="8 9">
    <name type="scientific">Fodinibius salicampi</name>
    <dbReference type="NCBI Taxonomy" id="1920655"/>
    <lineage>
        <taxon>Bacteria</taxon>
        <taxon>Pseudomonadati</taxon>
        <taxon>Balneolota</taxon>
        <taxon>Balneolia</taxon>
        <taxon>Balneolales</taxon>
        <taxon>Balneolaceae</taxon>
        <taxon>Fodinibius</taxon>
    </lineage>
</organism>
<dbReference type="Proteomes" id="UP001207337">
    <property type="component" value="Unassembled WGS sequence"/>
</dbReference>
<evidence type="ECO:0000259" key="6">
    <source>
        <dbReference type="Pfam" id="PF02465"/>
    </source>
</evidence>
<dbReference type="InterPro" id="IPR040026">
    <property type="entry name" value="FliD"/>
</dbReference>
<evidence type="ECO:0000256" key="4">
    <source>
        <dbReference type="ARBA" id="ARBA00023143"/>
    </source>
</evidence>
<dbReference type="InterPro" id="IPR003481">
    <property type="entry name" value="FliD_N"/>
</dbReference>
<comment type="subcellular location">
    <subcellularLocation>
        <location evidence="5">Secreted</location>
    </subcellularLocation>
    <subcellularLocation>
        <location evidence="5">Bacterial flagellum</location>
    </subcellularLocation>
</comment>
<dbReference type="EMBL" id="JAJNDC010000003">
    <property type="protein sequence ID" value="MCW9713587.1"/>
    <property type="molecule type" value="Genomic_DNA"/>
</dbReference>
<proteinExistence type="inferred from homology"/>
<evidence type="ECO:0000256" key="5">
    <source>
        <dbReference type="RuleBase" id="RU362066"/>
    </source>
</evidence>
<name>A0ABT3Q0D2_9BACT</name>
<dbReference type="Pfam" id="PF07195">
    <property type="entry name" value="FliD_C"/>
    <property type="match status" value="1"/>
</dbReference>
<feature type="coiled-coil region" evidence="5">
    <location>
        <begin position="414"/>
        <end position="448"/>
    </location>
</feature>
<keyword evidence="8" id="KW-0282">Flagellum</keyword>
<keyword evidence="5" id="KW-0964">Secreted</keyword>
<accession>A0ABT3Q0D2</accession>
<evidence type="ECO:0000313" key="9">
    <source>
        <dbReference type="Proteomes" id="UP001207337"/>
    </source>
</evidence>
<dbReference type="PANTHER" id="PTHR30288:SF0">
    <property type="entry name" value="FLAGELLAR HOOK-ASSOCIATED PROTEIN 2"/>
    <property type="match status" value="1"/>
</dbReference>
<gene>
    <name evidence="8" type="primary">fliD</name>
    <name evidence="8" type="ORF">LQ318_11815</name>
</gene>
<comment type="caution">
    <text evidence="8">The sequence shown here is derived from an EMBL/GenBank/DDBJ whole genome shotgun (WGS) entry which is preliminary data.</text>
</comment>
<evidence type="ECO:0000256" key="1">
    <source>
        <dbReference type="ARBA" id="ARBA00009764"/>
    </source>
</evidence>
<reference evidence="8 9" key="1">
    <citation type="submission" date="2021-11" db="EMBL/GenBank/DDBJ databases">
        <title>Aliifidinibius sp. nov., a new bacterium isolated from saline soil.</title>
        <authorList>
            <person name="Galisteo C."/>
            <person name="De La Haba R."/>
            <person name="Sanchez-Porro C."/>
            <person name="Ventosa A."/>
        </authorList>
    </citation>
    <scope>NUCLEOTIDE SEQUENCE [LARGE SCALE GENOMIC DNA]</scope>
    <source>
        <strain evidence="8 9">KACC 190600</strain>
    </source>
</reference>
<sequence>MNSISSLIQQTNPYEQFVQQLVMIESQKKFKLEDQRSTLNKQQSALSNVSSVISNFTNKIDELNSATSNSFNPLKATSSDESVVRVDSISGMTEPNNYDITVNRKATKDIMLSNVIDGTATDLAGFGDGSVDITIGDKTETISVTTTNDDGTTKTNQEVLESFSTAINDLLGEKSDSDVFQIDNDGNVQLSIKSTETGYDERIQFSNASGVLAEVTGNMTHLETNTQNLDSEFTVDGITFTRGQNTVENAISGMTFTLLDDPGTQEQISVTKDVETAKDNIDDFISTFNEMNKKIRNNTFINGETGNKGPLQGMRSIRNLTINLRQTALTDMTAAADGELDNLMDIGLGFENDGTMKIEDADLLEKALTDRPEEVQKLFTDDTSPVMAMYNQAEIYTQTNGVISSLESGLDQKIDFIDNRIDSENRYLEKYEERQRQEFAELQQIQDDGQRQFNAIMNYQSSLGF</sequence>
<evidence type="ECO:0000313" key="8">
    <source>
        <dbReference type="EMBL" id="MCW9713587.1"/>
    </source>
</evidence>
<feature type="domain" description="Flagellar hook-associated protein 2 N-terminal" evidence="6">
    <location>
        <begin position="14"/>
        <end position="109"/>
    </location>
</feature>
<comment type="subunit">
    <text evidence="2 5">Homopentamer.</text>
</comment>
<keyword evidence="8" id="KW-0966">Cell projection</keyword>
<dbReference type="Pfam" id="PF02465">
    <property type="entry name" value="FliD_N"/>
    <property type="match status" value="1"/>
</dbReference>
<keyword evidence="4 5" id="KW-0975">Bacterial flagellum</keyword>
<evidence type="ECO:0000256" key="3">
    <source>
        <dbReference type="ARBA" id="ARBA00023054"/>
    </source>
</evidence>
<protein>
    <recommendedName>
        <fullName evidence="5">Flagellar hook-associated protein 2</fullName>
        <shortName evidence="5">HAP2</shortName>
    </recommendedName>
    <alternativeName>
        <fullName evidence="5">Flagellar cap protein</fullName>
    </alternativeName>
</protein>
<comment type="function">
    <text evidence="5">Required for morphogenesis and for the elongation of the flagellar filament by facilitating polymerization of the flagellin monomers at the tip of growing filament. Forms a capping structure, which prevents flagellin subunits (transported through the central channel of the flagellum) from leaking out without polymerization at the distal end.</text>
</comment>
<feature type="domain" description="Flagellar hook-associated protein 2 C-terminal" evidence="7">
    <location>
        <begin position="230"/>
        <end position="446"/>
    </location>
</feature>
<dbReference type="RefSeq" id="WP_265790395.1">
    <property type="nucleotide sequence ID" value="NZ_BAABRS010000003.1"/>
</dbReference>
<dbReference type="PANTHER" id="PTHR30288">
    <property type="entry name" value="FLAGELLAR CAP/ASSEMBLY PROTEIN FLID"/>
    <property type="match status" value="1"/>
</dbReference>
<dbReference type="InterPro" id="IPR010809">
    <property type="entry name" value="FliD_C"/>
</dbReference>
<keyword evidence="9" id="KW-1185">Reference proteome</keyword>
<comment type="similarity">
    <text evidence="1 5">Belongs to the FliD family.</text>
</comment>
<keyword evidence="3 5" id="KW-0175">Coiled coil</keyword>
<evidence type="ECO:0000256" key="2">
    <source>
        <dbReference type="ARBA" id="ARBA00011255"/>
    </source>
</evidence>